<dbReference type="InterPro" id="IPR035905">
    <property type="entry name" value="Barstar-like_sf"/>
</dbReference>
<evidence type="ECO:0000256" key="1">
    <source>
        <dbReference type="ARBA" id="ARBA00006845"/>
    </source>
</evidence>
<dbReference type="Pfam" id="PF01337">
    <property type="entry name" value="Barstar"/>
    <property type="match status" value="1"/>
</dbReference>
<sequence length="103" mass="11724">MRVTVDGRQVTSEADLHRLLAGPLDFGPYYGNNLAALWDRLTTDVERPVEVVWTHWEESKANLGADLFDKICLLLDEVQAQDVEWGSRDRFAFELRTAHTPPA</sequence>
<protein>
    <submittedName>
        <fullName evidence="3">Barstar family protein</fullName>
    </submittedName>
</protein>
<dbReference type="RefSeq" id="WP_346150225.1">
    <property type="nucleotide sequence ID" value="NZ_BAAATE010000016.1"/>
</dbReference>
<dbReference type="EMBL" id="BAAATE010000016">
    <property type="protein sequence ID" value="GAA2674259.1"/>
    <property type="molecule type" value="Genomic_DNA"/>
</dbReference>
<evidence type="ECO:0000313" key="3">
    <source>
        <dbReference type="EMBL" id="GAA2674259.1"/>
    </source>
</evidence>
<proteinExistence type="inferred from homology"/>
<accession>A0ABN3SF34</accession>
<evidence type="ECO:0000259" key="2">
    <source>
        <dbReference type="Pfam" id="PF01337"/>
    </source>
</evidence>
<comment type="caution">
    <text evidence="3">The sequence shown here is derived from an EMBL/GenBank/DDBJ whole genome shotgun (WGS) entry which is preliminary data.</text>
</comment>
<evidence type="ECO:0000313" key="4">
    <source>
        <dbReference type="Proteomes" id="UP001501666"/>
    </source>
</evidence>
<dbReference type="Gene3D" id="3.30.370.10">
    <property type="entry name" value="Barstar-like"/>
    <property type="match status" value="1"/>
</dbReference>
<feature type="domain" description="Barstar (barnase inhibitor)" evidence="2">
    <location>
        <begin position="3"/>
        <end position="82"/>
    </location>
</feature>
<reference evidence="3 4" key="1">
    <citation type="journal article" date="2019" name="Int. J. Syst. Evol. Microbiol.">
        <title>The Global Catalogue of Microorganisms (GCM) 10K type strain sequencing project: providing services to taxonomists for standard genome sequencing and annotation.</title>
        <authorList>
            <consortium name="The Broad Institute Genomics Platform"/>
            <consortium name="The Broad Institute Genome Sequencing Center for Infectious Disease"/>
            <person name="Wu L."/>
            <person name="Ma J."/>
        </authorList>
    </citation>
    <scope>NUCLEOTIDE SEQUENCE [LARGE SCALE GENOMIC DNA]</scope>
    <source>
        <strain evidence="3 4">JCM 6835</strain>
    </source>
</reference>
<gene>
    <name evidence="3" type="ORF">GCM10010412_055230</name>
</gene>
<dbReference type="InterPro" id="IPR000468">
    <property type="entry name" value="Barstar"/>
</dbReference>
<dbReference type="SUPFAM" id="SSF52038">
    <property type="entry name" value="Barstar-related"/>
    <property type="match status" value="1"/>
</dbReference>
<keyword evidence="4" id="KW-1185">Reference proteome</keyword>
<name>A0ABN3SF34_9ACTN</name>
<comment type="similarity">
    <text evidence="1">Belongs to the barstar family.</text>
</comment>
<organism evidence="3 4">
    <name type="scientific">Nonomuraea recticatena</name>
    <dbReference type="NCBI Taxonomy" id="46178"/>
    <lineage>
        <taxon>Bacteria</taxon>
        <taxon>Bacillati</taxon>
        <taxon>Actinomycetota</taxon>
        <taxon>Actinomycetes</taxon>
        <taxon>Streptosporangiales</taxon>
        <taxon>Streptosporangiaceae</taxon>
        <taxon>Nonomuraea</taxon>
    </lineage>
</organism>
<dbReference type="Proteomes" id="UP001501666">
    <property type="component" value="Unassembled WGS sequence"/>
</dbReference>